<evidence type="ECO:0000313" key="2">
    <source>
        <dbReference type="EMBL" id="KAK3690565.1"/>
    </source>
</evidence>
<feature type="compositionally biased region" description="Polar residues" evidence="1">
    <location>
        <begin position="111"/>
        <end position="143"/>
    </location>
</feature>
<evidence type="ECO:0000313" key="3">
    <source>
        <dbReference type="Proteomes" id="UP001270362"/>
    </source>
</evidence>
<comment type="caution">
    <text evidence="2">The sequence shown here is derived from an EMBL/GenBank/DDBJ whole genome shotgun (WGS) entry which is preliminary data.</text>
</comment>
<protein>
    <submittedName>
        <fullName evidence="2">Uncharacterized protein</fullName>
    </submittedName>
</protein>
<accession>A0AAE0XDF7</accession>
<reference evidence="2" key="2">
    <citation type="submission" date="2023-06" db="EMBL/GenBank/DDBJ databases">
        <authorList>
            <consortium name="Lawrence Berkeley National Laboratory"/>
            <person name="Haridas S."/>
            <person name="Hensen N."/>
            <person name="Bonometti L."/>
            <person name="Westerberg I."/>
            <person name="Brannstrom I.O."/>
            <person name="Guillou S."/>
            <person name="Cros-Aarteil S."/>
            <person name="Calhoun S."/>
            <person name="Kuo A."/>
            <person name="Mondo S."/>
            <person name="Pangilinan J."/>
            <person name="Riley R."/>
            <person name="Labutti K."/>
            <person name="Andreopoulos B."/>
            <person name="Lipzen A."/>
            <person name="Chen C."/>
            <person name="Yanf M."/>
            <person name="Daum C."/>
            <person name="Ng V."/>
            <person name="Clum A."/>
            <person name="Steindorff A."/>
            <person name="Ohm R."/>
            <person name="Martin F."/>
            <person name="Silar P."/>
            <person name="Natvig D."/>
            <person name="Lalanne C."/>
            <person name="Gautier V."/>
            <person name="Ament-Velasquez S.L."/>
            <person name="Kruys A."/>
            <person name="Hutchinson M.I."/>
            <person name="Powell A.J."/>
            <person name="Barry K."/>
            <person name="Miller A.N."/>
            <person name="Grigoriev I.V."/>
            <person name="Debuchy R."/>
            <person name="Gladieux P."/>
            <person name="Thoren M.H."/>
            <person name="Johannesson H."/>
        </authorList>
    </citation>
    <scope>NUCLEOTIDE SEQUENCE</scope>
    <source>
        <strain evidence="2">CBS 314.62</strain>
    </source>
</reference>
<dbReference type="AlphaFoldDB" id="A0AAE0XDF7"/>
<reference evidence="2" key="1">
    <citation type="journal article" date="2023" name="Mol. Phylogenet. Evol.">
        <title>Genome-scale phylogeny and comparative genomics of the fungal order Sordariales.</title>
        <authorList>
            <person name="Hensen N."/>
            <person name="Bonometti L."/>
            <person name="Westerberg I."/>
            <person name="Brannstrom I.O."/>
            <person name="Guillou S."/>
            <person name="Cros-Aarteil S."/>
            <person name="Calhoun S."/>
            <person name="Haridas S."/>
            <person name="Kuo A."/>
            <person name="Mondo S."/>
            <person name="Pangilinan J."/>
            <person name="Riley R."/>
            <person name="LaButti K."/>
            <person name="Andreopoulos B."/>
            <person name="Lipzen A."/>
            <person name="Chen C."/>
            <person name="Yan M."/>
            <person name="Daum C."/>
            <person name="Ng V."/>
            <person name="Clum A."/>
            <person name="Steindorff A."/>
            <person name="Ohm R.A."/>
            <person name="Martin F."/>
            <person name="Silar P."/>
            <person name="Natvig D.O."/>
            <person name="Lalanne C."/>
            <person name="Gautier V."/>
            <person name="Ament-Velasquez S.L."/>
            <person name="Kruys A."/>
            <person name="Hutchinson M.I."/>
            <person name="Powell A.J."/>
            <person name="Barry K."/>
            <person name="Miller A.N."/>
            <person name="Grigoriev I.V."/>
            <person name="Debuchy R."/>
            <person name="Gladieux P."/>
            <person name="Hiltunen Thoren M."/>
            <person name="Johannesson H."/>
        </authorList>
    </citation>
    <scope>NUCLEOTIDE SEQUENCE</scope>
    <source>
        <strain evidence="2">CBS 314.62</strain>
    </source>
</reference>
<proteinExistence type="predicted"/>
<organism evidence="2 3">
    <name type="scientific">Podospora appendiculata</name>
    <dbReference type="NCBI Taxonomy" id="314037"/>
    <lineage>
        <taxon>Eukaryota</taxon>
        <taxon>Fungi</taxon>
        <taxon>Dikarya</taxon>
        <taxon>Ascomycota</taxon>
        <taxon>Pezizomycotina</taxon>
        <taxon>Sordariomycetes</taxon>
        <taxon>Sordariomycetidae</taxon>
        <taxon>Sordariales</taxon>
        <taxon>Podosporaceae</taxon>
        <taxon>Podospora</taxon>
    </lineage>
</organism>
<keyword evidence="3" id="KW-1185">Reference proteome</keyword>
<dbReference type="EMBL" id="JAULSO010000002">
    <property type="protein sequence ID" value="KAK3690565.1"/>
    <property type="molecule type" value="Genomic_DNA"/>
</dbReference>
<feature type="region of interest" description="Disordered" evidence="1">
    <location>
        <begin position="110"/>
        <end position="152"/>
    </location>
</feature>
<dbReference type="Proteomes" id="UP001270362">
    <property type="component" value="Unassembled WGS sequence"/>
</dbReference>
<evidence type="ECO:0000256" key="1">
    <source>
        <dbReference type="SAM" id="MobiDB-lite"/>
    </source>
</evidence>
<feature type="non-terminal residue" evidence="2">
    <location>
        <position position="1"/>
    </location>
</feature>
<gene>
    <name evidence="2" type="ORF">B0T22DRAFT_194679</name>
</gene>
<name>A0AAE0XDF7_9PEZI</name>
<sequence>QHTHTLTHSLNSHIQSPNNNHIRFYSRHQTSNINQQPTKSSPLNPTQTVNMKTSCAIIIATAISMASAVTISLPSGISIPSGISLPSGVTVVSASPSATAVTATVNARQLGAQSSQGTKSKRQNGAQTQSSNAQQTGKANNGLNGRRAAPAN</sequence>